<evidence type="ECO:0000313" key="3">
    <source>
        <dbReference type="Proteomes" id="UP000518752"/>
    </source>
</evidence>
<evidence type="ECO:0000313" key="2">
    <source>
        <dbReference type="EMBL" id="KAF5389833.1"/>
    </source>
</evidence>
<accession>A0A8H5HUT7</accession>
<feature type="compositionally biased region" description="Low complexity" evidence="1">
    <location>
        <begin position="46"/>
        <end position="60"/>
    </location>
</feature>
<dbReference type="AlphaFoldDB" id="A0A8H5HUT7"/>
<evidence type="ECO:0000256" key="1">
    <source>
        <dbReference type="SAM" id="MobiDB-lite"/>
    </source>
</evidence>
<dbReference type="Proteomes" id="UP000518752">
    <property type="component" value="Unassembled WGS sequence"/>
</dbReference>
<name>A0A8H5HUT7_9AGAR</name>
<dbReference type="EMBL" id="JAACJN010000019">
    <property type="protein sequence ID" value="KAF5389833.1"/>
    <property type="molecule type" value="Genomic_DNA"/>
</dbReference>
<feature type="region of interest" description="Disordered" evidence="1">
    <location>
        <begin position="37"/>
        <end position="60"/>
    </location>
</feature>
<reference evidence="2 3" key="1">
    <citation type="journal article" date="2020" name="ISME J.">
        <title>Uncovering the hidden diversity of litter-decomposition mechanisms in mushroom-forming fungi.</title>
        <authorList>
            <person name="Floudas D."/>
            <person name="Bentzer J."/>
            <person name="Ahren D."/>
            <person name="Johansson T."/>
            <person name="Persson P."/>
            <person name="Tunlid A."/>
        </authorList>
    </citation>
    <scope>NUCLEOTIDE SEQUENCE [LARGE SCALE GENOMIC DNA]</scope>
    <source>
        <strain evidence="2 3">CBS 406.79</strain>
    </source>
</reference>
<proteinExistence type="predicted"/>
<organism evidence="2 3">
    <name type="scientific">Collybiopsis confluens</name>
    <dbReference type="NCBI Taxonomy" id="2823264"/>
    <lineage>
        <taxon>Eukaryota</taxon>
        <taxon>Fungi</taxon>
        <taxon>Dikarya</taxon>
        <taxon>Basidiomycota</taxon>
        <taxon>Agaricomycotina</taxon>
        <taxon>Agaricomycetes</taxon>
        <taxon>Agaricomycetidae</taxon>
        <taxon>Agaricales</taxon>
        <taxon>Marasmiineae</taxon>
        <taxon>Omphalotaceae</taxon>
        <taxon>Collybiopsis</taxon>
    </lineage>
</organism>
<keyword evidence="3" id="KW-1185">Reference proteome</keyword>
<dbReference type="OrthoDB" id="198787at2759"/>
<sequence length="318" mass="34224">MQVPGPLKTLFSYFPLYTHPPINPESKSSALKDPTIWVHPPKLTDRNASSPNSSSNTSDSVLSSDVECLKWQAYIALRGLSQIRVRFDVDAQGAVDGRLPNLHVALDASAPPGGGSYSWRTASGGGNTYVDNVDNSTELLSAPQIVEWVDVKLAHSALDDEWEGYRDEASKDESRAWVALLEGNIHAALILSQDPPSFLSTLLSPAPRYPSSSSSASLQSILIPPPPPPTGFLSVIPSYTFDFFSPFGLISGTSEGSSSGGINGPRIPPATRKAVFSRYTEAIKALSEKLSTDKWFLGSEYAGDFLNVQIIVINPLCT</sequence>
<comment type="caution">
    <text evidence="2">The sequence shown here is derived from an EMBL/GenBank/DDBJ whole genome shotgun (WGS) entry which is preliminary data.</text>
</comment>
<gene>
    <name evidence="2" type="ORF">D9757_003608</name>
</gene>
<protein>
    <submittedName>
        <fullName evidence="2">Uncharacterized protein</fullName>
    </submittedName>
</protein>